<evidence type="ECO:0000256" key="1">
    <source>
        <dbReference type="ARBA" id="ARBA00004123"/>
    </source>
</evidence>
<feature type="domain" description="RecA family profile 1" evidence="14">
    <location>
        <begin position="167"/>
        <end position="341"/>
    </location>
</feature>
<dbReference type="GeneID" id="111254340"/>
<dbReference type="RefSeq" id="XP_022670792.1">
    <property type="nucleotide sequence ID" value="XM_022815057.1"/>
</dbReference>
<keyword evidence="7" id="KW-0469">Meiosis</keyword>
<feature type="region of interest" description="Disordered" evidence="13">
    <location>
        <begin position="32"/>
        <end position="77"/>
    </location>
</feature>
<keyword evidence="4 12" id="KW-0067">ATP-binding</keyword>
<feature type="compositionally biased region" description="Polar residues" evidence="13">
    <location>
        <begin position="54"/>
        <end position="77"/>
    </location>
</feature>
<dbReference type="InterPro" id="IPR020588">
    <property type="entry name" value="RecA_ATP-bd"/>
</dbReference>
<evidence type="ECO:0000256" key="7">
    <source>
        <dbReference type="ARBA" id="ARBA00023254"/>
    </source>
</evidence>
<dbReference type="AlphaFoldDB" id="A0A7M7KRC6"/>
<dbReference type="GO" id="GO:0007131">
    <property type="term" value="P:reciprocal meiotic recombination"/>
    <property type="evidence" value="ECO:0007669"/>
    <property type="project" value="InterPro"/>
</dbReference>
<evidence type="ECO:0000256" key="6">
    <source>
        <dbReference type="ARBA" id="ARBA00023242"/>
    </source>
</evidence>
<dbReference type="InterPro" id="IPR020587">
    <property type="entry name" value="RecA_monomer-monomer_interface"/>
</dbReference>
<dbReference type="GO" id="GO:0070192">
    <property type="term" value="P:chromosome organization involved in meiotic cell cycle"/>
    <property type="evidence" value="ECO:0007669"/>
    <property type="project" value="TreeGrafter"/>
</dbReference>
<dbReference type="NCBIfam" id="NF003301">
    <property type="entry name" value="PRK04301.1"/>
    <property type="match status" value="1"/>
</dbReference>
<organism evidence="16 17">
    <name type="scientific">Varroa destructor</name>
    <name type="common">Honeybee mite</name>
    <dbReference type="NCBI Taxonomy" id="109461"/>
    <lineage>
        <taxon>Eukaryota</taxon>
        <taxon>Metazoa</taxon>
        <taxon>Ecdysozoa</taxon>
        <taxon>Arthropoda</taxon>
        <taxon>Chelicerata</taxon>
        <taxon>Arachnida</taxon>
        <taxon>Acari</taxon>
        <taxon>Parasitiformes</taxon>
        <taxon>Mesostigmata</taxon>
        <taxon>Gamasina</taxon>
        <taxon>Dermanyssoidea</taxon>
        <taxon>Varroidae</taxon>
        <taxon>Varroa</taxon>
    </lineage>
</organism>
<comment type="subcellular location">
    <subcellularLocation>
        <location evidence="1">Nucleus</location>
    </subcellularLocation>
</comment>
<comment type="function">
    <text evidence="9">Participates in meiotic recombination, specifically in homologous strand assimilation, which is required for the resolution of meiotic double-strand breaks.</text>
</comment>
<feature type="domain" description="RecA family profile 2" evidence="15">
    <location>
        <begin position="348"/>
        <end position="411"/>
    </location>
</feature>
<dbReference type="GO" id="GO:0000150">
    <property type="term" value="F:DNA strand exchange activity"/>
    <property type="evidence" value="ECO:0007669"/>
    <property type="project" value="InterPro"/>
</dbReference>
<evidence type="ECO:0000256" key="2">
    <source>
        <dbReference type="ARBA" id="ARBA00008897"/>
    </source>
</evidence>
<evidence type="ECO:0000313" key="16">
    <source>
        <dbReference type="EnsemblMetazoa" id="XP_022670792"/>
    </source>
</evidence>
<dbReference type="InterPro" id="IPR003593">
    <property type="entry name" value="AAA+_ATPase"/>
</dbReference>
<evidence type="ECO:0000256" key="11">
    <source>
        <dbReference type="ARBA" id="ARBA00071838"/>
    </source>
</evidence>
<evidence type="ECO:0000256" key="10">
    <source>
        <dbReference type="ARBA" id="ARBA00064395"/>
    </source>
</evidence>
<dbReference type="Pfam" id="PF14520">
    <property type="entry name" value="HHH_5"/>
    <property type="match status" value="1"/>
</dbReference>
<keyword evidence="6" id="KW-0539">Nucleus</keyword>
<evidence type="ECO:0000313" key="17">
    <source>
        <dbReference type="Proteomes" id="UP000594260"/>
    </source>
</evidence>
<dbReference type="InterPro" id="IPR011940">
    <property type="entry name" value="Dmc1"/>
</dbReference>
<comment type="subunit">
    <text evidence="10">Double stacked ring-shaped homooctamer. Interacts with BRCA2. Interacts with the MND1-PSMC3IP heterodimer. Interacts with RAD51AP1; the interaction is direct and stimulates DMC1-mediated homologous recombination.</text>
</comment>
<keyword evidence="3 12" id="KW-0547">Nucleotide-binding</keyword>
<dbReference type="CDD" id="cd19514">
    <property type="entry name" value="DMC1"/>
    <property type="match status" value="1"/>
</dbReference>
<evidence type="ECO:0000256" key="13">
    <source>
        <dbReference type="SAM" id="MobiDB-lite"/>
    </source>
</evidence>
<dbReference type="SUPFAM" id="SSF47794">
    <property type="entry name" value="Rad51 N-terminal domain-like"/>
    <property type="match status" value="1"/>
</dbReference>
<dbReference type="GO" id="GO:0042148">
    <property type="term" value="P:DNA strand invasion"/>
    <property type="evidence" value="ECO:0007669"/>
    <property type="project" value="TreeGrafter"/>
</dbReference>
<dbReference type="KEGG" id="vde:111254340"/>
<dbReference type="FunFam" id="3.40.50.300:FF:000239">
    <property type="entry name" value="Meiotic recombination protein DMC1"/>
    <property type="match status" value="1"/>
</dbReference>
<comment type="similarity">
    <text evidence="2">Belongs to the RecA family. DMC1 subfamily.</text>
</comment>
<dbReference type="GO" id="GO:0000794">
    <property type="term" value="C:condensed nuclear chromosome"/>
    <property type="evidence" value="ECO:0007669"/>
    <property type="project" value="TreeGrafter"/>
</dbReference>
<dbReference type="InterPro" id="IPR013632">
    <property type="entry name" value="Rad51_C"/>
</dbReference>
<accession>A0A7M7KRC6</accession>
<dbReference type="GO" id="GO:0000730">
    <property type="term" value="P:DNA recombinase assembly"/>
    <property type="evidence" value="ECO:0007669"/>
    <property type="project" value="TreeGrafter"/>
</dbReference>
<dbReference type="InParanoid" id="A0A7M7KRC6"/>
<dbReference type="PROSITE" id="PS50162">
    <property type="entry name" value="RECA_2"/>
    <property type="match status" value="1"/>
</dbReference>
<evidence type="ECO:0000256" key="8">
    <source>
        <dbReference type="ARBA" id="ARBA00023306"/>
    </source>
</evidence>
<dbReference type="GO" id="GO:0003690">
    <property type="term" value="F:double-stranded DNA binding"/>
    <property type="evidence" value="ECO:0007669"/>
    <property type="project" value="TreeGrafter"/>
</dbReference>
<evidence type="ECO:0000256" key="5">
    <source>
        <dbReference type="ARBA" id="ARBA00023125"/>
    </source>
</evidence>
<dbReference type="PANTHER" id="PTHR22942:SF30">
    <property type="entry name" value="MEIOTIC RECOMBINATION PROTEIN DMC1_LIM15 HOMOLOG"/>
    <property type="match status" value="1"/>
</dbReference>
<keyword evidence="17" id="KW-1185">Reference proteome</keyword>
<proteinExistence type="inferred from homology"/>
<dbReference type="EnsemblMetazoa" id="XM_022815057">
    <property type="protein sequence ID" value="XP_022670792"/>
    <property type="gene ID" value="LOC111254340"/>
</dbReference>
<keyword evidence="8" id="KW-0131">Cell cycle</keyword>
<dbReference type="NCBIfam" id="TIGR02238">
    <property type="entry name" value="recomb_DMC1"/>
    <property type="match status" value="1"/>
</dbReference>
<dbReference type="PROSITE" id="PS50163">
    <property type="entry name" value="RECA_3"/>
    <property type="match status" value="1"/>
</dbReference>
<name>A0A7M7KRC6_VARDE</name>
<reference evidence="16" key="1">
    <citation type="submission" date="2021-01" db="UniProtKB">
        <authorList>
            <consortium name="EnsemblMetazoa"/>
        </authorList>
    </citation>
    <scope>IDENTIFICATION</scope>
</reference>
<evidence type="ECO:0000256" key="9">
    <source>
        <dbReference type="ARBA" id="ARBA00056818"/>
    </source>
</evidence>
<dbReference type="GO" id="GO:0140664">
    <property type="term" value="F:ATP-dependent DNA damage sensor activity"/>
    <property type="evidence" value="ECO:0007669"/>
    <property type="project" value="InterPro"/>
</dbReference>
<dbReference type="PANTHER" id="PTHR22942">
    <property type="entry name" value="RECA/RAD51/RADA DNA STRAND-PAIRING FAMILY MEMBER"/>
    <property type="match status" value="1"/>
</dbReference>
<dbReference type="InterPro" id="IPR010995">
    <property type="entry name" value="DNA_repair_Rad51/TF_NusA_a-hlx"/>
</dbReference>
<sequence>MTETGTLIESQYLTQENAATDASDTLWNAVQPQVTQHKKPASRGTSGKHGGRGSSYTRSTPSPILSQNQIVPSNSQQDLATEDESSFIVQEIDLLQRQGINVADINKLKSAGICTVKGVQMTTRKKLINIKGLSEVKVDKIKEAAAKVDRCCNGFTTARLYGEQRRCIFHVSTGSSKLDAILGGGLQSMGITEVFGEFRCGKTQISHTCCVTCQIPVEDTNYPGGKALFIDTENTFRPDRLRNIAARFGFDGDMILDNVLYARAFTSDHQMELLDLAAAKFHEERGVFKLLVIDSVMALFRVDYCGRGELAERQQKLGQLMSRLQKISEEYNISVLITNQMTADPGVTMTFQADPKKPIGGHILAHASTTRVQLRKCRGDTRIAKIYDSPELPEEEATFAITLGGVTDAGE</sequence>
<evidence type="ECO:0000256" key="12">
    <source>
        <dbReference type="RuleBase" id="RU003422"/>
    </source>
</evidence>
<evidence type="ECO:0000256" key="4">
    <source>
        <dbReference type="ARBA" id="ARBA00022840"/>
    </source>
</evidence>
<dbReference type="OrthoDB" id="10251254at2759"/>
<dbReference type="Pfam" id="PF08423">
    <property type="entry name" value="Rad51"/>
    <property type="match status" value="1"/>
</dbReference>
<dbReference type="SUPFAM" id="SSF52540">
    <property type="entry name" value="P-loop containing nucleoside triphosphate hydrolases"/>
    <property type="match status" value="1"/>
</dbReference>
<keyword evidence="5" id="KW-0238">DNA-binding</keyword>
<evidence type="ECO:0000259" key="14">
    <source>
        <dbReference type="PROSITE" id="PS50162"/>
    </source>
</evidence>
<dbReference type="GO" id="GO:0006312">
    <property type="term" value="P:mitotic recombination"/>
    <property type="evidence" value="ECO:0007669"/>
    <property type="project" value="TreeGrafter"/>
</dbReference>
<dbReference type="InterPro" id="IPR027417">
    <property type="entry name" value="P-loop_NTPase"/>
</dbReference>
<dbReference type="Gene3D" id="3.40.50.300">
    <property type="entry name" value="P-loop containing nucleotide triphosphate hydrolases"/>
    <property type="match status" value="1"/>
</dbReference>
<evidence type="ECO:0000256" key="3">
    <source>
        <dbReference type="ARBA" id="ARBA00022741"/>
    </source>
</evidence>
<dbReference type="Gene3D" id="1.10.150.20">
    <property type="entry name" value="5' to 3' exonuclease, C-terminal subdomain"/>
    <property type="match status" value="1"/>
</dbReference>
<dbReference type="GO" id="GO:0005524">
    <property type="term" value="F:ATP binding"/>
    <property type="evidence" value="ECO:0007669"/>
    <property type="project" value="UniProtKB-KW"/>
</dbReference>
<evidence type="ECO:0000259" key="15">
    <source>
        <dbReference type="PROSITE" id="PS50163"/>
    </source>
</evidence>
<protein>
    <recommendedName>
        <fullName evidence="11">Meiotic recombination protein DMC1/LIM15 homolog</fullName>
    </recommendedName>
</protein>
<dbReference type="SMART" id="SM00382">
    <property type="entry name" value="AAA"/>
    <property type="match status" value="1"/>
</dbReference>
<dbReference type="GO" id="GO:0003697">
    <property type="term" value="F:single-stranded DNA binding"/>
    <property type="evidence" value="ECO:0007669"/>
    <property type="project" value="TreeGrafter"/>
</dbReference>
<dbReference type="FunFam" id="1.10.150.20:FF:000032">
    <property type="entry name" value="meiotic recombination protein DMC1/LIM15 homolog"/>
    <property type="match status" value="1"/>
</dbReference>
<dbReference type="Proteomes" id="UP000594260">
    <property type="component" value="Unplaced"/>
</dbReference>
<dbReference type="OMA" id="ANPMKPV"/>